<comment type="caution">
    <text evidence="1">The sequence shown here is derived from an EMBL/GenBank/DDBJ whole genome shotgun (WGS) entry which is preliminary data.</text>
</comment>
<name>A0A1Q3C6B8_CEPFO</name>
<dbReference type="PANTHER" id="PTHR12917:SF18">
    <property type="entry name" value="DNA DAMAGE-INDUCIBLE PROTEIN 1-LIKE"/>
    <property type="match status" value="1"/>
</dbReference>
<dbReference type="InParanoid" id="A0A1Q3C6B8"/>
<dbReference type="AlphaFoldDB" id="A0A1Q3C6B8"/>
<evidence type="ECO:0000313" key="2">
    <source>
        <dbReference type="Proteomes" id="UP000187406"/>
    </source>
</evidence>
<dbReference type="PANTHER" id="PTHR12917">
    <property type="entry name" value="ASPARTYL PROTEASE DDI-RELATED"/>
    <property type="match status" value="1"/>
</dbReference>
<protein>
    <submittedName>
        <fullName evidence="1">Asp_protease_2 domain-containing protein</fullName>
    </submittedName>
</protein>
<dbReference type="Pfam" id="PF13975">
    <property type="entry name" value="gag-asp_proteas"/>
    <property type="match status" value="1"/>
</dbReference>
<keyword evidence="1" id="KW-0378">Hydrolase</keyword>
<evidence type="ECO:0000313" key="1">
    <source>
        <dbReference type="EMBL" id="GAV75623.1"/>
    </source>
</evidence>
<proteinExistence type="predicted"/>
<dbReference type="EMBL" id="BDDD01001398">
    <property type="protein sequence ID" value="GAV75623.1"/>
    <property type="molecule type" value="Genomic_DNA"/>
</dbReference>
<dbReference type="GO" id="GO:0006508">
    <property type="term" value="P:proteolysis"/>
    <property type="evidence" value="ECO:0007669"/>
    <property type="project" value="UniProtKB-KW"/>
</dbReference>
<dbReference type="Proteomes" id="UP000187406">
    <property type="component" value="Unassembled WGS sequence"/>
</dbReference>
<keyword evidence="1" id="KW-0645">Protease</keyword>
<dbReference type="Gene3D" id="2.40.70.10">
    <property type="entry name" value="Acid Proteases"/>
    <property type="match status" value="1"/>
</dbReference>
<accession>A0A1Q3C6B8</accession>
<gene>
    <name evidence="1" type="ORF">CFOL_v3_19101</name>
</gene>
<organism evidence="1 2">
    <name type="scientific">Cephalotus follicularis</name>
    <name type="common">Albany pitcher plant</name>
    <dbReference type="NCBI Taxonomy" id="3775"/>
    <lineage>
        <taxon>Eukaryota</taxon>
        <taxon>Viridiplantae</taxon>
        <taxon>Streptophyta</taxon>
        <taxon>Embryophyta</taxon>
        <taxon>Tracheophyta</taxon>
        <taxon>Spermatophyta</taxon>
        <taxon>Magnoliopsida</taxon>
        <taxon>eudicotyledons</taxon>
        <taxon>Gunneridae</taxon>
        <taxon>Pentapetalae</taxon>
        <taxon>rosids</taxon>
        <taxon>fabids</taxon>
        <taxon>Oxalidales</taxon>
        <taxon>Cephalotaceae</taxon>
        <taxon>Cephalotus</taxon>
    </lineage>
</organism>
<reference evidence="2" key="1">
    <citation type="submission" date="2016-04" db="EMBL/GenBank/DDBJ databases">
        <title>Cephalotus genome sequencing.</title>
        <authorList>
            <person name="Fukushima K."/>
            <person name="Hasebe M."/>
            <person name="Fang X."/>
        </authorList>
    </citation>
    <scope>NUCLEOTIDE SEQUENCE [LARGE SCALE GENOMIC DNA]</scope>
    <source>
        <strain evidence="2">cv. St1</strain>
    </source>
</reference>
<dbReference type="OrthoDB" id="1939491at2759"/>
<dbReference type="InterPro" id="IPR021109">
    <property type="entry name" value="Peptidase_aspartic_dom_sf"/>
</dbReference>
<sequence length="142" mass="16362">MYMRLMIKGQQVAAMVDKSATHSFLIERIVHRLDLKVDMHTNRIKAVDSQPQAVIGMAHSVKISMGDWDGKINLMVVPLDDFDLILGNEFFISEKIFIMPHLCGLLITNEQNLTLWRDMMLQRVGWIRESKRHKCCLHACGI</sequence>
<dbReference type="GO" id="GO:0008233">
    <property type="term" value="F:peptidase activity"/>
    <property type="evidence" value="ECO:0007669"/>
    <property type="project" value="UniProtKB-KW"/>
</dbReference>
<keyword evidence="2" id="KW-1185">Reference proteome</keyword>
<dbReference type="SUPFAM" id="SSF50630">
    <property type="entry name" value="Acid proteases"/>
    <property type="match status" value="1"/>
</dbReference>
<dbReference type="CDD" id="cd00303">
    <property type="entry name" value="retropepsin_like"/>
    <property type="match status" value="1"/>
</dbReference>